<evidence type="ECO:0000259" key="10">
    <source>
        <dbReference type="Pfam" id="PF00056"/>
    </source>
</evidence>
<keyword evidence="2" id="KW-0816">Tricarboxylic acid cycle</keyword>
<name>F6D4D4_METPW</name>
<dbReference type="HOGENOM" id="CLU_045401_1_1_2"/>
<dbReference type="EC" id="1.1.1.27" evidence="12"/>
<dbReference type="Proteomes" id="UP000009231">
    <property type="component" value="Chromosome"/>
</dbReference>
<dbReference type="Pfam" id="PF00056">
    <property type="entry name" value="Ldh_1_N"/>
    <property type="match status" value="1"/>
</dbReference>
<accession>F6D4D4</accession>
<dbReference type="GeneID" id="10669296"/>
<dbReference type="AlphaFoldDB" id="F6D4D4"/>
<evidence type="ECO:0000256" key="6">
    <source>
        <dbReference type="PIRSR" id="PIRSR000102-1"/>
    </source>
</evidence>
<feature type="binding site" evidence="8">
    <location>
        <position position="97"/>
    </location>
    <ligand>
        <name>NAD(+)</name>
        <dbReference type="ChEBI" id="CHEBI:57540"/>
    </ligand>
</feature>
<comment type="similarity">
    <text evidence="1 9">Belongs to the LDH/MDH superfamily.</text>
</comment>
<dbReference type="InterPro" id="IPR001557">
    <property type="entry name" value="L-lactate/malate_DH"/>
</dbReference>
<feature type="binding site" evidence="7">
    <location>
        <position position="122"/>
    </location>
    <ligand>
        <name>substrate</name>
    </ligand>
</feature>
<evidence type="ECO:0000256" key="8">
    <source>
        <dbReference type="PIRSR" id="PIRSR000102-3"/>
    </source>
</evidence>
<feature type="binding site" evidence="7">
    <location>
        <position position="90"/>
    </location>
    <ligand>
        <name>substrate</name>
    </ligand>
</feature>
<dbReference type="STRING" id="868131.MSWAN_1786"/>
<organism evidence="12 13">
    <name type="scientific">Methanobacterium paludis (strain DSM 25820 / JCM 18151 / SWAN1)</name>
    <dbReference type="NCBI Taxonomy" id="868131"/>
    <lineage>
        <taxon>Archaea</taxon>
        <taxon>Methanobacteriati</taxon>
        <taxon>Methanobacteriota</taxon>
        <taxon>Methanomada group</taxon>
        <taxon>Methanobacteria</taxon>
        <taxon>Methanobacteriales</taxon>
        <taxon>Methanobacteriaceae</taxon>
        <taxon>Methanobacterium</taxon>
    </lineage>
</organism>
<protein>
    <submittedName>
        <fullName evidence="12">Malate dehydrogenase</fullName>
        <ecNumber evidence="12">1.1.1.27</ecNumber>
    </submittedName>
</protein>
<dbReference type="PANTHER" id="PTHR43128">
    <property type="entry name" value="L-2-HYDROXYCARBOXYLATE DEHYDROGENASE (NAD(P)(+))"/>
    <property type="match status" value="1"/>
</dbReference>
<dbReference type="EMBL" id="CP002772">
    <property type="protein sequence ID" value="AEG18797.1"/>
    <property type="molecule type" value="Genomic_DNA"/>
</dbReference>
<feature type="binding site" evidence="7">
    <location>
        <position position="153"/>
    </location>
    <ligand>
        <name>substrate</name>
    </ligand>
</feature>
<evidence type="ECO:0000256" key="3">
    <source>
        <dbReference type="ARBA" id="ARBA00022857"/>
    </source>
</evidence>
<dbReference type="InterPro" id="IPR022383">
    <property type="entry name" value="Lactate/malate_DH_C"/>
</dbReference>
<evidence type="ECO:0000256" key="1">
    <source>
        <dbReference type="ARBA" id="ARBA00008104"/>
    </source>
</evidence>
<evidence type="ECO:0000256" key="7">
    <source>
        <dbReference type="PIRSR" id="PIRSR000102-2"/>
    </source>
</evidence>
<evidence type="ECO:0000313" key="12">
    <source>
        <dbReference type="EMBL" id="AEG18797.1"/>
    </source>
</evidence>
<reference evidence="12 13" key="1">
    <citation type="journal article" date="2014" name="Int. J. Syst. Evol. Microbiol.">
        <title>Methanobacterium paludis sp. nov. and a novel strain of Methanobacterium lacus isolated from northern peatlands.</title>
        <authorList>
            <person name="Cadillo-Quiroz H."/>
            <person name="Brauer S.L."/>
            <person name="Goodson N."/>
            <person name="Yavitt J.B."/>
            <person name="Zinder S.H."/>
        </authorList>
    </citation>
    <scope>NUCLEOTIDE SEQUENCE [LARGE SCALE GENOMIC DNA]</scope>
    <source>
        <strain evidence="13">DSM 25820 / JCM 18151 / SWAN1</strain>
    </source>
</reference>
<dbReference type="PRINTS" id="PR00086">
    <property type="entry name" value="LLDHDRGNASE"/>
</dbReference>
<dbReference type="SUPFAM" id="SSF56327">
    <property type="entry name" value="LDH C-terminal domain-like"/>
    <property type="match status" value="1"/>
</dbReference>
<feature type="domain" description="Lactate/malate dehydrogenase N-terminal" evidence="10">
    <location>
        <begin position="1"/>
        <end position="144"/>
    </location>
</feature>
<dbReference type="InterPro" id="IPR015955">
    <property type="entry name" value="Lactate_DH/Glyco_Ohase_4_C"/>
</dbReference>
<sequence>MKVSVIGASGRVGKATAFCLAEEDVVDELVLLGREKSLDRLEGEALDMYDALAAKDIGVIITASADMEDVKDSDIVVITSGIPRSADMSRIDVAVPNAKIVAEYSREIAKYAPNSIILVITNPVDVMTYVALKASGFDKNKVFGLGNHLDSLRLKNLVAKHFNIHVSEIHTRVIGEHGDHMVPLVSSTSIGGILVKYFSNYDSFDIDKIIQNVKNAGNYVISKKGSTEYGPAFAISNIISIILNDQKKILTVSTYLESEIEAVNDVCLGVPVKLGINGIERVIRIKMTEKEKKAFLKAAEAVKDTTKEVMKSLDETDLGEIKLNEQMNN</sequence>
<dbReference type="Pfam" id="PF02866">
    <property type="entry name" value="Ldh_1_C"/>
    <property type="match status" value="1"/>
</dbReference>
<feature type="active site" description="Proton acceptor" evidence="6">
    <location>
        <position position="177"/>
    </location>
</feature>
<feature type="binding site" evidence="8">
    <location>
        <begin position="7"/>
        <end position="13"/>
    </location>
    <ligand>
        <name>NAD(+)</name>
        <dbReference type="ChEBI" id="CHEBI:57540"/>
    </ligand>
</feature>
<dbReference type="PANTHER" id="PTHR43128:SF16">
    <property type="entry name" value="L-LACTATE DEHYDROGENASE"/>
    <property type="match status" value="1"/>
</dbReference>
<dbReference type="eggNOG" id="arCOG00246">
    <property type="taxonomic scope" value="Archaea"/>
</dbReference>
<keyword evidence="3" id="KW-0521">NADP</keyword>
<dbReference type="GO" id="GO:0006099">
    <property type="term" value="P:tricarboxylic acid cycle"/>
    <property type="evidence" value="ECO:0007669"/>
    <property type="project" value="UniProtKB-KW"/>
</dbReference>
<evidence type="ECO:0000256" key="5">
    <source>
        <dbReference type="ARBA" id="ARBA00023027"/>
    </source>
</evidence>
<dbReference type="RefSeq" id="WP_013826296.1">
    <property type="nucleotide sequence ID" value="NC_015574.1"/>
</dbReference>
<dbReference type="InterPro" id="IPR001236">
    <property type="entry name" value="Lactate/malate_DH_N"/>
</dbReference>
<feature type="binding site" evidence="7">
    <location>
        <position position="84"/>
    </location>
    <ligand>
        <name>substrate</name>
    </ligand>
</feature>
<feature type="binding site" evidence="8">
    <location>
        <begin position="120"/>
        <end position="122"/>
    </location>
    <ligand>
        <name>NAD(+)</name>
        <dbReference type="ChEBI" id="CHEBI:57540"/>
    </ligand>
</feature>
<feature type="domain" description="Lactate/malate dehydrogenase C-terminal" evidence="11">
    <location>
        <begin position="148"/>
        <end position="311"/>
    </location>
</feature>
<dbReference type="SUPFAM" id="SSF51735">
    <property type="entry name" value="NAD(P)-binding Rossmann-fold domains"/>
    <property type="match status" value="1"/>
</dbReference>
<gene>
    <name evidence="12" type="ordered locus">MSWAN_1786</name>
</gene>
<proteinExistence type="inferred from homology"/>
<keyword evidence="5 8" id="KW-0520">NAD</keyword>
<dbReference type="KEGG" id="mew:MSWAN_1786"/>
<dbReference type="OrthoDB" id="2596at2157"/>
<keyword evidence="4 9" id="KW-0560">Oxidoreductase</keyword>
<dbReference type="GO" id="GO:0006089">
    <property type="term" value="P:lactate metabolic process"/>
    <property type="evidence" value="ECO:0007669"/>
    <property type="project" value="TreeGrafter"/>
</dbReference>
<evidence type="ECO:0000256" key="9">
    <source>
        <dbReference type="RuleBase" id="RU003369"/>
    </source>
</evidence>
<dbReference type="PIRSF" id="PIRSF000102">
    <property type="entry name" value="Lac_mal_DH"/>
    <property type="match status" value="1"/>
</dbReference>
<keyword evidence="13" id="KW-1185">Reference proteome</keyword>
<evidence type="ECO:0000256" key="4">
    <source>
        <dbReference type="ARBA" id="ARBA00023002"/>
    </source>
</evidence>
<dbReference type="Gene3D" id="3.40.50.720">
    <property type="entry name" value="NAD(P)-binding Rossmann-like Domain"/>
    <property type="match status" value="1"/>
</dbReference>
<evidence type="ECO:0000313" key="13">
    <source>
        <dbReference type="Proteomes" id="UP000009231"/>
    </source>
</evidence>
<evidence type="ECO:0000256" key="2">
    <source>
        <dbReference type="ARBA" id="ARBA00022532"/>
    </source>
</evidence>
<evidence type="ECO:0000259" key="11">
    <source>
        <dbReference type="Pfam" id="PF02866"/>
    </source>
</evidence>
<dbReference type="InterPro" id="IPR036291">
    <property type="entry name" value="NAD(P)-bd_dom_sf"/>
</dbReference>
<dbReference type="Gene3D" id="3.90.110.10">
    <property type="entry name" value="Lactate dehydrogenase/glycoside hydrolase, family 4, C-terminal"/>
    <property type="match status" value="1"/>
</dbReference>
<dbReference type="GO" id="GO:0004459">
    <property type="term" value="F:L-lactate dehydrogenase (NAD+) activity"/>
    <property type="evidence" value="ECO:0007669"/>
    <property type="project" value="UniProtKB-EC"/>
</dbReference>
<dbReference type="NCBIfam" id="NF004863">
    <property type="entry name" value="PRK06223.1"/>
    <property type="match status" value="1"/>
</dbReference>
<dbReference type="SMR" id="F6D4D4"/>